<dbReference type="NCBIfam" id="TIGR01722">
    <property type="entry name" value="MMSDH"/>
    <property type="match status" value="1"/>
</dbReference>
<keyword evidence="3" id="KW-0520">NAD</keyword>
<evidence type="ECO:0000256" key="3">
    <source>
        <dbReference type="ARBA" id="ARBA00023027"/>
    </source>
</evidence>
<dbReference type="PANTHER" id="PTHR43866">
    <property type="entry name" value="MALONATE-SEMIALDEHYDE DEHYDROGENASE"/>
    <property type="match status" value="1"/>
</dbReference>
<dbReference type="OrthoDB" id="9802947at2"/>
<dbReference type="Pfam" id="PF00171">
    <property type="entry name" value="Aldedh"/>
    <property type="match status" value="1"/>
</dbReference>
<dbReference type="GO" id="GO:0006574">
    <property type="term" value="P:L-valine catabolic process"/>
    <property type="evidence" value="ECO:0007669"/>
    <property type="project" value="TreeGrafter"/>
</dbReference>
<dbReference type="InterPro" id="IPR016162">
    <property type="entry name" value="Ald_DH_N"/>
</dbReference>
<evidence type="ECO:0000256" key="4">
    <source>
        <dbReference type="SAM" id="MobiDB-lite"/>
    </source>
</evidence>
<dbReference type="Gene3D" id="3.40.605.10">
    <property type="entry name" value="Aldehyde Dehydrogenase, Chain A, domain 1"/>
    <property type="match status" value="1"/>
</dbReference>
<dbReference type="FunFam" id="3.40.309.10:FF:000002">
    <property type="entry name" value="Methylmalonate-semialdehyde dehydrogenase (Acylating)"/>
    <property type="match status" value="1"/>
</dbReference>
<evidence type="ECO:0000259" key="5">
    <source>
        <dbReference type="Pfam" id="PF00171"/>
    </source>
</evidence>
<evidence type="ECO:0000256" key="1">
    <source>
        <dbReference type="ARBA" id="ARBA00013048"/>
    </source>
</evidence>
<evidence type="ECO:0000313" key="7">
    <source>
        <dbReference type="Proteomes" id="UP000309138"/>
    </source>
</evidence>
<keyword evidence="2" id="KW-0560">Oxidoreductase</keyword>
<dbReference type="EMBL" id="SWKR01000002">
    <property type="protein sequence ID" value="TKD52248.1"/>
    <property type="molecule type" value="Genomic_DNA"/>
</dbReference>
<dbReference type="CDD" id="cd07085">
    <property type="entry name" value="ALDH_F6_MMSDH"/>
    <property type="match status" value="1"/>
</dbReference>
<sequence length="499" mass="53165">MRMIDHVVAGGASAPQQPRHGDVFDPNSGAVQAQVALGDVALLDHAVAAAQAAQPAWAATNPQRRARVMFRFKELVEAHMDELAQLLSSEHGKVIADAKGDIQRGLEVIEFACGIPHALKGEYTQGAGPGIDVYSMRVPLGIGAGITPFNFPAMIPLWMSGVAIACGNAFILKPSERDPSVPVRLAELFREAGLPEGILQVVHGDKAMVDAILDHPAIGAVSFVGSSDIAQYVYSRGVAAGKRVQAMGGAKNHGIVMPDADLDQVVNDLSGAAFGSAGERCMALPVVVPVGDDTADRLREKLLPAIAALRVGVSTDAEAHYGPVVNAAHKQRVENWIQTGVDEGAELVVDGRGFSLQGHEQGFFIGPSLFDHVTPDMQAYKEEIFGPVLQMVRAPDFETALRLPSEHQYGNGVAIFTRNGHAAREFAARVQVGMVGINVPIPVPVAYHSFGGWKRSGFGDHNQHGMEGLRFWTRVKTVTQRWPDSSPDGGNAFVIPTMG</sequence>
<dbReference type="InterPro" id="IPR010061">
    <property type="entry name" value="MeMal-semiAld_DH"/>
</dbReference>
<feature type="region of interest" description="Disordered" evidence="4">
    <location>
        <begin position="1"/>
        <end position="27"/>
    </location>
</feature>
<gene>
    <name evidence="6" type="ORF">FBR43_11140</name>
</gene>
<dbReference type="GO" id="GO:0004491">
    <property type="term" value="F:methylmalonate-semialdehyde dehydrogenase (acylating, NAD) activity"/>
    <property type="evidence" value="ECO:0007669"/>
    <property type="project" value="UniProtKB-EC"/>
</dbReference>
<dbReference type="PANTHER" id="PTHR43866:SF4">
    <property type="entry name" value="MALONATE-SEMIALDEHYDE DEHYDROGENASE"/>
    <property type="match status" value="1"/>
</dbReference>
<dbReference type="SUPFAM" id="SSF53720">
    <property type="entry name" value="ALDH-like"/>
    <property type="match status" value="1"/>
</dbReference>
<dbReference type="Gene3D" id="3.40.309.10">
    <property type="entry name" value="Aldehyde Dehydrogenase, Chain A, domain 2"/>
    <property type="match status" value="1"/>
</dbReference>
<evidence type="ECO:0000313" key="6">
    <source>
        <dbReference type="EMBL" id="TKD52248.1"/>
    </source>
</evidence>
<dbReference type="EC" id="1.2.1.27" evidence="1"/>
<dbReference type="InterPro" id="IPR016161">
    <property type="entry name" value="Ald_DH/histidinol_DH"/>
</dbReference>
<comment type="caution">
    <text evidence="6">The sequence shown here is derived from an EMBL/GenBank/DDBJ whole genome shotgun (WGS) entry which is preliminary data.</text>
</comment>
<dbReference type="InterPro" id="IPR016163">
    <property type="entry name" value="Ald_DH_C"/>
</dbReference>
<proteinExistence type="predicted"/>
<protein>
    <recommendedName>
        <fullName evidence="1">methylmalonate-semialdehyde dehydrogenase (CoA acylating)</fullName>
        <ecNumber evidence="1">1.2.1.27</ecNumber>
    </recommendedName>
</protein>
<dbReference type="Proteomes" id="UP000309138">
    <property type="component" value="Unassembled WGS sequence"/>
</dbReference>
<organism evidence="6 7">
    <name type="scientific">Sphingomonas baiyangensis</name>
    <dbReference type="NCBI Taxonomy" id="2572576"/>
    <lineage>
        <taxon>Bacteria</taxon>
        <taxon>Pseudomonadati</taxon>
        <taxon>Pseudomonadota</taxon>
        <taxon>Alphaproteobacteria</taxon>
        <taxon>Sphingomonadales</taxon>
        <taxon>Sphingomonadaceae</taxon>
        <taxon>Sphingomonas</taxon>
    </lineage>
</organism>
<reference evidence="6 7" key="1">
    <citation type="submission" date="2019-04" db="EMBL/GenBank/DDBJ databases">
        <authorList>
            <person name="Yang Y."/>
            <person name="Wei D."/>
        </authorList>
    </citation>
    <scope>NUCLEOTIDE SEQUENCE [LARGE SCALE GENOMIC DNA]</scope>
    <source>
        <strain evidence="6 7">L-1-4w-11</strain>
    </source>
</reference>
<dbReference type="FunFam" id="3.40.605.10:FF:000003">
    <property type="entry name" value="Methylmalonate-semialdehyde dehydrogenase [acylating]"/>
    <property type="match status" value="1"/>
</dbReference>
<keyword evidence="7" id="KW-1185">Reference proteome</keyword>
<name>A0A4V5PU11_9SPHN</name>
<dbReference type="AlphaFoldDB" id="A0A4V5PU11"/>
<evidence type="ECO:0000256" key="2">
    <source>
        <dbReference type="ARBA" id="ARBA00023002"/>
    </source>
</evidence>
<accession>A0A4V5PU11</accession>
<dbReference type="InterPro" id="IPR015590">
    <property type="entry name" value="Aldehyde_DH_dom"/>
</dbReference>
<dbReference type="GO" id="GO:0006210">
    <property type="term" value="P:thymine catabolic process"/>
    <property type="evidence" value="ECO:0007669"/>
    <property type="project" value="TreeGrafter"/>
</dbReference>
<dbReference type="RefSeq" id="WP_136944172.1">
    <property type="nucleotide sequence ID" value="NZ_SWKR01000002.1"/>
</dbReference>
<feature type="domain" description="Aldehyde dehydrogenase" evidence="5">
    <location>
        <begin position="19"/>
        <end position="478"/>
    </location>
</feature>